<dbReference type="SUPFAM" id="SSF52218">
    <property type="entry name" value="Flavoproteins"/>
    <property type="match status" value="1"/>
</dbReference>
<dbReference type="GO" id="GO:0016491">
    <property type="term" value="F:oxidoreductase activity"/>
    <property type="evidence" value="ECO:0007669"/>
    <property type="project" value="InterPro"/>
</dbReference>
<evidence type="ECO:0000259" key="1">
    <source>
        <dbReference type="Pfam" id="PF03358"/>
    </source>
</evidence>
<proteinExistence type="predicted"/>
<dbReference type="PANTHER" id="PTHR30543:SF21">
    <property type="entry name" value="NAD(P)H-DEPENDENT FMN REDUCTASE LOT6"/>
    <property type="match status" value="1"/>
</dbReference>
<evidence type="ECO:0000313" key="5">
    <source>
        <dbReference type="Proteomes" id="UP000657200"/>
    </source>
</evidence>
<dbReference type="Proteomes" id="UP000068250">
    <property type="component" value="Chromosome I"/>
</dbReference>
<dbReference type="InterPro" id="IPR005025">
    <property type="entry name" value="FMN_Rdtase-like_dom"/>
</dbReference>
<organism evidence="2 4">
    <name type="scientific">Acetobacter ghanensis</name>
    <dbReference type="NCBI Taxonomy" id="431306"/>
    <lineage>
        <taxon>Bacteria</taxon>
        <taxon>Pseudomonadati</taxon>
        <taxon>Pseudomonadota</taxon>
        <taxon>Alphaproteobacteria</taxon>
        <taxon>Acetobacterales</taxon>
        <taxon>Acetobacteraceae</taxon>
        <taxon>Acetobacter</taxon>
    </lineage>
</organism>
<dbReference type="Proteomes" id="UP000657200">
    <property type="component" value="Unassembled WGS sequence"/>
</dbReference>
<dbReference type="EMBL" id="WOTE01000001">
    <property type="protein sequence ID" value="NHO38129.1"/>
    <property type="molecule type" value="Genomic_DNA"/>
</dbReference>
<name>A0A0U5F7I8_9PROT</name>
<evidence type="ECO:0000313" key="4">
    <source>
        <dbReference type="Proteomes" id="UP000068250"/>
    </source>
</evidence>
<dbReference type="InterPro" id="IPR029039">
    <property type="entry name" value="Flavoprotein-like_sf"/>
</dbReference>
<dbReference type="InterPro" id="IPR050712">
    <property type="entry name" value="NAD(P)H-dep_reductase"/>
</dbReference>
<evidence type="ECO:0000313" key="2">
    <source>
        <dbReference type="EMBL" id="CEF56036.1"/>
    </source>
</evidence>
<accession>A0A0U5F7I8</accession>
<dbReference type="PANTHER" id="PTHR30543">
    <property type="entry name" value="CHROMATE REDUCTASE"/>
    <property type="match status" value="1"/>
</dbReference>
<reference evidence="4" key="2">
    <citation type="submission" date="2014-09" db="EMBL/GenBank/DDBJ databases">
        <authorList>
            <person name="Illeghems K.G."/>
        </authorList>
    </citation>
    <scope>NUCLEOTIDE SEQUENCE [LARGE SCALE GENOMIC DNA]</scope>
    <source>
        <strain evidence="4">LMG 23848T</strain>
    </source>
</reference>
<dbReference type="RefSeq" id="WP_059023805.1">
    <property type="nucleotide sequence ID" value="NZ_LN609302.1"/>
</dbReference>
<dbReference type="GO" id="GO:0010181">
    <property type="term" value="F:FMN binding"/>
    <property type="evidence" value="ECO:0007669"/>
    <property type="project" value="TreeGrafter"/>
</dbReference>
<dbReference type="EMBL" id="LN609302">
    <property type="protein sequence ID" value="CEF56036.1"/>
    <property type="molecule type" value="Genomic_DNA"/>
</dbReference>
<protein>
    <recommendedName>
        <fullName evidence="1">NADPH-dependent FMN reductase-like domain-containing protein</fullName>
    </recommendedName>
</protein>
<dbReference type="AlphaFoldDB" id="A0A0U5F7I8"/>
<gene>
    <name evidence="2" type="primary">yieF</name>
    <name evidence="2" type="ORF">AGA_1749</name>
    <name evidence="3" type="ORF">GOB80_00270</name>
</gene>
<reference evidence="3 5" key="3">
    <citation type="journal article" date="2020" name="Int. J. Syst. Evol. Microbiol.">
        <title>Novel acetic acid bacteria from cider fermentations: Acetobacter conturbans sp. nov. and Acetobacter fallax sp. nov.</title>
        <authorList>
            <person name="Sombolestani A.S."/>
            <person name="Cleenwerck I."/>
            <person name="Cnockaert M."/>
            <person name="Borremans W."/>
            <person name="Wieme A.D."/>
            <person name="De Vuyst L."/>
            <person name="Vandamme P."/>
        </authorList>
    </citation>
    <scope>NUCLEOTIDE SEQUENCE [LARGE SCALE GENOMIC DNA]</scope>
    <source>
        <strain evidence="3 5">LMG 23848</strain>
    </source>
</reference>
<reference evidence="2" key="1">
    <citation type="submission" date="2014-09" db="EMBL/GenBank/DDBJ databases">
        <authorList>
            <person name="Magalhaes I.L.F."/>
            <person name="Oliveira U."/>
            <person name="Santos F.R."/>
            <person name="Vidigal T.H.D.A."/>
            <person name="Brescovit A.D."/>
            <person name="Santos A.J."/>
        </authorList>
    </citation>
    <scope>NUCLEOTIDE SEQUENCE</scope>
    <source>
        <strain evidence="2">LMG 23848T</strain>
    </source>
</reference>
<dbReference type="Pfam" id="PF03358">
    <property type="entry name" value="FMN_red"/>
    <property type="match status" value="1"/>
</dbReference>
<dbReference type="Gene3D" id="3.40.50.360">
    <property type="match status" value="1"/>
</dbReference>
<dbReference type="GO" id="GO:0005829">
    <property type="term" value="C:cytosol"/>
    <property type="evidence" value="ECO:0007669"/>
    <property type="project" value="TreeGrafter"/>
</dbReference>
<evidence type="ECO:0000313" key="3">
    <source>
        <dbReference type="EMBL" id="NHO38129.1"/>
    </source>
</evidence>
<sequence length="189" mass="20586">MTAPSQLHFVTLLGSLRRNSFNAAIARSLPQLAPEDVSISALGSIADFPHYNQDMQEEGFPSSVLAMAEQIRASDGLIIVTPEYNYSVPGVLKNAIDWLSRVAPQPLAKKPVAIQTASPGQIGGARAQYHLRQSLVFLDAFVLNKPEAMIGQVTNKIDPQTQTLTDTSTRDFLTRQISALAELARTLQK</sequence>
<dbReference type="PATRIC" id="fig|431306.5.peg.1787"/>
<feature type="domain" description="NADPH-dependent FMN reductase-like" evidence="1">
    <location>
        <begin position="10"/>
        <end position="153"/>
    </location>
</feature>
<keyword evidence="5" id="KW-1185">Reference proteome</keyword>
<dbReference type="OrthoDB" id="9812295at2"/>
<dbReference type="STRING" id="431306.AGA_1749"/>